<protein>
    <submittedName>
        <fullName evidence="2">Uncharacterized protein</fullName>
    </submittedName>
</protein>
<reference evidence="2 3" key="1">
    <citation type="submission" date="2024-01" db="EMBL/GenBank/DDBJ databases">
        <title>The genomes of 5 underutilized Papilionoideae crops provide insights into root nodulation and disease resistanc.</title>
        <authorList>
            <person name="Yuan L."/>
        </authorList>
    </citation>
    <scope>NUCLEOTIDE SEQUENCE [LARGE SCALE GENOMIC DNA]</scope>
    <source>
        <strain evidence="2">ZHUSHIDOU_FW_LH</strain>
        <tissue evidence="2">Leaf</tissue>
    </source>
</reference>
<proteinExistence type="predicted"/>
<dbReference type="Proteomes" id="UP001372338">
    <property type="component" value="Unassembled WGS sequence"/>
</dbReference>
<keyword evidence="3" id="KW-1185">Reference proteome</keyword>
<organism evidence="2 3">
    <name type="scientific">Crotalaria pallida</name>
    <name type="common">Smooth rattlebox</name>
    <name type="synonym">Crotalaria striata</name>
    <dbReference type="NCBI Taxonomy" id="3830"/>
    <lineage>
        <taxon>Eukaryota</taxon>
        <taxon>Viridiplantae</taxon>
        <taxon>Streptophyta</taxon>
        <taxon>Embryophyta</taxon>
        <taxon>Tracheophyta</taxon>
        <taxon>Spermatophyta</taxon>
        <taxon>Magnoliopsida</taxon>
        <taxon>eudicotyledons</taxon>
        <taxon>Gunneridae</taxon>
        <taxon>Pentapetalae</taxon>
        <taxon>rosids</taxon>
        <taxon>fabids</taxon>
        <taxon>Fabales</taxon>
        <taxon>Fabaceae</taxon>
        <taxon>Papilionoideae</taxon>
        <taxon>50 kb inversion clade</taxon>
        <taxon>genistoids sensu lato</taxon>
        <taxon>core genistoids</taxon>
        <taxon>Crotalarieae</taxon>
        <taxon>Crotalaria</taxon>
    </lineage>
</organism>
<gene>
    <name evidence="2" type="ORF">RIF29_28842</name>
</gene>
<evidence type="ECO:0000313" key="2">
    <source>
        <dbReference type="EMBL" id="KAK7255433.1"/>
    </source>
</evidence>
<dbReference type="AlphaFoldDB" id="A0AAN9EDW3"/>
<feature type="compositionally biased region" description="Low complexity" evidence="1">
    <location>
        <begin position="26"/>
        <end position="44"/>
    </location>
</feature>
<dbReference type="EMBL" id="JAYWIO010000006">
    <property type="protein sequence ID" value="KAK7255433.1"/>
    <property type="molecule type" value="Genomic_DNA"/>
</dbReference>
<evidence type="ECO:0000313" key="3">
    <source>
        <dbReference type="Proteomes" id="UP001372338"/>
    </source>
</evidence>
<feature type="region of interest" description="Disordered" evidence="1">
    <location>
        <begin position="1"/>
        <end position="62"/>
    </location>
</feature>
<sequence>MTRELRSIILESTNLDPSLPGQGHNHPPGTTSSGPSPPGQGHSHPPNDDSRAQIKDFGTTDSDYWRGSKIAKTCNDMSLVSKAVVMFQQNRHNNSNSLLRS</sequence>
<accession>A0AAN9EDW3</accession>
<feature type="compositionally biased region" description="Basic and acidic residues" evidence="1">
    <location>
        <begin position="45"/>
        <end position="54"/>
    </location>
</feature>
<name>A0AAN9EDW3_CROPI</name>
<comment type="caution">
    <text evidence="2">The sequence shown here is derived from an EMBL/GenBank/DDBJ whole genome shotgun (WGS) entry which is preliminary data.</text>
</comment>
<evidence type="ECO:0000256" key="1">
    <source>
        <dbReference type="SAM" id="MobiDB-lite"/>
    </source>
</evidence>